<feature type="region of interest" description="Disordered" evidence="10">
    <location>
        <begin position="392"/>
        <end position="424"/>
    </location>
</feature>
<dbReference type="PROSITE" id="PS50294">
    <property type="entry name" value="WD_REPEATS_REGION"/>
    <property type="match status" value="4"/>
</dbReference>
<dbReference type="PANTHER" id="PTHR19849:SF1">
    <property type="entry name" value="F-BOX_WD REPEAT-CONTAINING PROTEIN 7"/>
    <property type="match status" value="1"/>
</dbReference>
<dbReference type="GO" id="GO:0016874">
    <property type="term" value="F:ligase activity"/>
    <property type="evidence" value="ECO:0007669"/>
    <property type="project" value="UniProtKB-KW"/>
</dbReference>
<dbReference type="CDD" id="cd00200">
    <property type="entry name" value="WD40"/>
    <property type="match status" value="1"/>
</dbReference>
<evidence type="ECO:0000256" key="10">
    <source>
        <dbReference type="SAM" id="MobiDB-lite"/>
    </source>
</evidence>
<evidence type="ECO:0000256" key="6">
    <source>
        <dbReference type="ARBA" id="ARBA00022737"/>
    </source>
</evidence>
<dbReference type="Proteomes" id="UP001309876">
    <property type="component" value="Unassembled WGS sequence"/>
</dbReference>
<comment type="caution">
    <text evidence="12">The sequence shown here is derived from an EMBL/GenBank/DDBJ whole genome shotgun (WGS) entry which is preliminary data.</text>
</comment>
<comment type="similarity">
    <text evidence="2">Belongs to the WD repeat MET30/SCONB/SCON-2 family.</text>
</comment>
<dbReference type="Pfam" id="PF00400">
    <property type="entry name" value="WD40"/>
    <property type="match status" value="7"/>
</dbReference>
<feature type="region of interest" description="Disordered" evidence="10">
    <location>
        <begin position="1"/>
        <end position="23"/>
    </location>
</feature>
<feature type="repeat" description="WD" evidence="9">
    <location>
        <begin position="725"/>
        <end position="764"/>
    </location>
</feature>
<evidence type="ECO:0000259" key="11">
    <source>
        <dbReference type="PROSITE" id="PS50181"/>
    </source>
</evidence>
<dbReference type="InterPro" id="IPR020472">
    <property type="entry name" value="WD40_PAC1"/>
</dbReference>
<dbReference type="Pfam" id="PF12937">
    <property type="entry name" value="F-box-like"/>
    <property type="match status" value="1"/>
</dbReference>
<comment type="subunit">
    <text evidence="3">Component of the SCF(sconB) E3 ubiquitin ligase complex.</text>
</comment>
<comment type="function">
    <text evidence="1">Component of the SCF(sconB) E3 ubiquitin ligase complex involved in the regulation of sulfur metabolite repression, probably by mediating the inactivation or degradation of the metR transcription factor.</text>
</comment>
<dbReference type="PROSITE" id="PS00678">
    <property type="entry name" value="WD_REPEATS_1"/>
    <property type="match status" value="1"/>
</dbReference>
<dbReference type="GO" id="GO:0043130">
    <property type="term" value="F:ubiquitin binding"/>
    <property type="evidence" value="ECO:0007669"/>
    <property type="project" value="TreeGrafter"/>
</dbReference>
<dbReference type="GO" id="GO:0005634">
    <property type="term" value="C:nucleus"/>
    <property type="evidence" value="ECO:0007669"/>
    <property type="project" value="TreeGrafter"/>
</dbReference>
<evidence type="ECO:0000256" key="4">
    <source>
        <dbReference type="ARBA" id="ARBA00015819"/>
    </source>
</evidence>
<evidence type="ECO:0000256" key="5">
    <source>
        <dbReference type="ARBA" id="ARBA00022574"/>
    </source>
</evidence>
<keyword evidence="12" id="KW-0436">Ligase</keyword>
<dbReference type="GO" id="GO:0005737">
    <property type="term" value="C:cytoplasm"/>
    <property type="evidence" value="ECO:0007669"/>
    <property type="project" value="TreeGrafter"/>
</dbReference>
<dbReference type="GO" id="GO:0043161">
    <property type="term" value="P:proteasome-mediated ubiquitin-dependent protein catabolic process"/>
    <property type="evidence" value="ECO:0007669"/>
    <property type="project" value="TreeGrafter"/>
</dbReference>
<evidence type="ECO:0000313" key="12">
    <source>
        <dbReference type="EMBL" id="KAK5087128.1"/>
    </source>
</evidence>
<dbReference type="Gene3D" id="1.20.1280.50">
    <property type="match status" value="1"/>
</dbReference>
<feature type="compositionally biased region" description="Polar residues" evidence="10">
    <location>
        <begin position="572"/>
        <end position="585"/>
    </location>
</feature>
<dbReference type="PROSITE" id="PS50082">
    <property type="entry name" value="WD_REPEATS_2"/>
    <property type="match status" value="6"/>
</dbReference>
<evidence type="ECO:0000256" key="7">
    <source>
        <dbReference type="ARBA" id="ARBA00030034"/>
    </source>
</evidence>
<keyword evidence="13" id="KW-1185">Reference proteome</keyword>
<accession>A0AAN7T390</accession>
<evidence type="ECO:0000256" key="8">
    <source>
        <dbReference type="ARBA" id="ARBA00032113"/>
    </source>
</evidence>
<reference evidence="12 13" key="1">
    <citation type="submission" date="2023-08" db="EMBL/GenBank/DDBJ databases">
        <title>Black Yeasts Isolated from many extreme environments.</title>
        <authorList>
            <person name="Coleine C."/>
            <person name="Stajich J.E."/>
            <person name="Selbmann L."/>
        </authorList>
    </citation>
    <scope>NUCLEOTIDE SEQUENCE [LARGE SCALE GENOMIC DNA]</scope>
    <source>
        <strain evidence="12 13">CCFEE 5910</strain>
    </source>
</reference>
<feature type="domain" description="F-box" evidence="11">
    <location>
        <begin position="473"/>
        <end position="520"/>
    </location>
</feature>
<feature type="repeat" description="WD" evidence="9">
    <location>
        <begin position="923"/>
        <end position="962"/>
    </location>
</feature>
<feature type="repeat" description="WD" evidence="9">
    <location>
        <begin position="795"/>
        <end position="814"/>
    </location>
</feature>
<keyword evidence="5 9" id="KW-0853">WD repeat</keyword>
<dbReference type="InterPro" id="IPR036322">
    <property type="entry name" value="WD40_repeat_dom_sf"/>
</dbReference>
<evidence type="ECO:0000256" key="3">
    <source>
        <dbReference type="ARBA" id="ARBA00011725"/>
    </source>
</evidence>
<feature type="compositionally biased region" description="Basic and acidic residues" evidence="10">
    <location>
        <begin position="13"/>
        <end position="23"/>
    </location>
</feature>
<dbReference type="InterPro" id="IPR001680">
    <property type="entry name" value="WD40_rpt"/>
</dbReference>
<evidence type="ECO:0000256" key="9">
    <source>
        <dbReference type="PROSITE-ProRule" id="PRU00221"/>
    </source>
</evidence>
<feature type="repeat" description="WD" evidence="9">
    <location>
        <begin position="963"/>
        <end position="1001"/>
    </location>
</feature>
<keyword evidence="6" id="KW-0677">Repeat</keyword>
<dbReference type="EMBL" id="JAVRRJ010000003">
    <property type="protein sequence ID" value="KAK5087128.1"/>
    <property type="molecule type" value="Genomic_DNA"/>
</dbReference>
<dbReference type="InterPro" id="IPR019775">
    <property type="entry name" value="WD40_repeat_CS"/>
</dbReference>
<evidence type="ECO:0000313" key="13">
    <source>
        <dbReference type="Proteomes" id="UP001309876"/>
    </source>
</evidence>
<dbReference type="SUPFAM" id="SSF50978">
    <property type="entry name" value="WD40 repeat-like"/>
    <property type="match status" value="1"/>
</dbReference>
<dbReference type="PANTHER" id="PTHR19849">
    <property type="entry name" value="PHOSPHOLIPASE A-2-ACTIVATING PROTEIN"/>
    <property type="match status" value="1"/>
</dbReference>
<dbReference type="SMART" id="SM00256">
    <property type="entry name" value="FBOX"/>
    <property type="match status" value="1"/>
</dbReference>
<dbReference type="InterPro" id="IPR001810">
    <property type="entry name" value="F-box_dom"/>
</dbReference>
<proteinExistence type="inferred from homology"/>
<feature type="repeat" description="WD" evidence="9">
    <location>
        <begin position="881"/>
        <end position="922"/>
    </location>
</feature>
<sequence length="1073" mass="117902">MAEPADTLLVSSRDGDTKKRKGFSKELRTKRMRDGNPIHSTLGQFSFGPTTQTTVVTTTTTTTTKFPSLIMPSPEHATDLDPKLYPLAAIPTPVALRNVEFALGGKSVVFREASDTMAELEQIAEEESLLQRNHGLISNLRDTTPLPLVEQEKNVLRNPLSPSAQLLSGLGERPASPESAAEIDSQADAAAAASSQERQTLVRRNGKQRAALPNPRSHPRLRAVQRSTPVTPETRPERTLRRRPRPVPAQTDIAQNVLPSPVIEQHPFPSRGDSHSLAANQEASGLSLGPRNVLPSSRTISRASYDSVVPTPPIEPEDVPLQERRLSSRALSSIPTRLHVSESPSVQDGTLPSPSLSPVTGGTNTQPNEYFADVDSNSDFSGAWGLRRSQFEETPSHGRYESPAMTDAAPSDDGHSDVRRGTTPSLHDIPSMLNFFEALPEAMKSYVMHQLLRRCPKSTLRVVADAVNPALKYDFLTLLPPELGQNILQYLDVQSLCHASQVSKKWRQIINSDERAWKALLDADGYVLPEGELQQAIGQGWGWQDPSGPEGREVDMSRPSSIKTDSEFGSPGPSTTRRPVATTSLRRSKRKAASQLTNRSKLAKRQATSREASVDMESGDWMAQMSTAEGPYNAANAAILAVPNPQLPLPGLKGLHLYKSLYRRHHLIRRNWMSDETEPHHLAFRAHGSHVVTCLQFDTDKILTGSDDSNINVYDTKTGKLRKLLQGHEGGVWALQYMGNTLVSGSTDRSVRVWDVEAGVETHVFRGHTSTVRCLQILMPAKVGETIHGKDIMMPKQPLIITGSRDSTLRVWRLPKPTDNKHIQAETDADAEDSPFFVRTLTGHQHSVRAIAAHADTLVSGSYDCSVRVWKISTGETIHRLVGHNQKVYSVVLDHTRNRCISGSMDYLVKIWSLETGSALYTLEGHSSLVGLLDLNGDRLVSAAADSTLRIWDPENGQCKSTLTAHTGAITCFQHDSQKVISGSDRTLKLWDIKTGECKKDLLSDLSGVWQVKFNDRRCVAAVQRGSMTFIEVLDFGAARDGISQRDRGTRIVVDEFGDPVSAKDDVADVVNV</sequence>
<feature type="repeat" description="WD" evidence="9">
    <location>
        <begin position="841"/>
        <end position="880"/>
    </location>
</feature>
<feature type="compositionally biased region" description="Polar residues" evidence="10">
    <location>
        <begin position="342"/>
        <end position="368"/>
    </location>
</feature>
<gene>
    <name evidence="12" type="primary">CDC4</name>
    <name evidence="12" type="ORF">LTR05_004299</name>
</gene>
<dbReference type="SUPFAM" id="SSF81383">
    <property type="entry name" value="F-box domain"/>
    <property type="match status" value="1"/>
</dbReference>
<dbReference type="PROSITE" id="PS50181">
    <property type="entry name" value="FBOX"/>
    <property type="match status" value="1"/>
</dbReference>
<protein>
    <recommendedName>
        <fullName evidence="4">Probable E3 ubiquitin ligase complex SCF subunit sconB</fullName>
    </recommendedName>
    <alternativeName>
        <fullName evidence="8">Sulfur controller B</fullName>
    </alternativeName>
    <alternativeName>
        <fullName evidence="7">Sulfur metabolite repression control protein B</fullName>
    </alternativeName>
</protein>
<dbReference type="PRINTS" id="PR00320">
    <property type="entry name" value="GPROTEINBRPT"/>
</dbReference>
<dbReference type="InterPro" id="IPR036047">
    <property type="entry name" value="F-box-like_dom_sf"/>
</dbReference>
<feature type="region of interest" description="Disordered" evidence="10">
    <location>
        <begin position="192"/>
        <end position="298"/>
    </location>
</feature>
<organism evidence="12 13">
    <name type="scientific">Lithohypha guttulata</name>
    <dbReference type="NCBI Taxonomy" id="1690604"/>
    <lineage>
        <taxon>Eukaryota</taxon>
        <taxon>Fungi</taxon>
        <taxon>Dikarya</taxon>
        <taxon>Ascomycota</taxon>
        <taxon>Pezizomycotina</taxon>
        <taxon>Eurotiomycetes</taxon>
        <taxon>Chaetothyriomycetidae</taxon>
        <taxon>Chaetothyriales</taxon>
        <taxon>Trichomeriaceae</taxon>
        <taxon>Lithohypha</taxon>
    </lineage>
</organism>
<name>A0AAN7T390_9EURO</name>
<dbReference type="GO" id="GO:0010992">
    <property type="term" value="P:ubiquitin recycling"/>
    <property type="evidence" value="ECO:0007669"/>
    <property type="project" value="TreeGrafter"/>
</dbReference>
<evidence type="ECO:0000256" key="1">
    <source>
        <dbReference type="ARBA" id="ARBA00002730"/>
    </source>
</evidence>
<dbReference type="InterPro" id="IPR015943">
    <property type="entry name" value="WD40/YVTN_repeat-like_dom_sf"/>
</dbReference>
<dbReference type="SMART" id="SM00320">
    <property type="entry name" value="WD40"/>
    <property type="match status" value="7"/>
</dbReference>
<feature type="region of interest" description="Disordered" evidence="10">
    <location>
        <begin position="538"/>
        <end position="619"/>
    </location>
</feature>
<evidence type="ECO:0000256" key="2">
    <source>
        <dbReference type="ARBA" id="ARBA00007968"/>
    </source>
</evidence>
<dbReference type="Gene3D" id="2.130.10.10">
    <property type="entry name" value="YVTN repeat-like/Quinoprotein amine dehydrogenase"/>
    <property type="match status" value="1"/>
</dbReference>
<feature type="region of interest" description="Disordered" evidence="10">
    <location>
        <begin position="330"/>
        <end position="374"/>
    </location>
</feature>
<dbReference type="AlphaFoldDB" id="A0AAN7T390"/>
<dbReference type="CDD" id="cd22147">
    <property type="entry name" value="F-box_SpPof1-like"/>
    <property type="match status" value="1"/>
</dbReference>